<name>A0A375CPF6_9BURK</name>
<reference evidence="6 7" key="1">
    <citation type="submission" date="2018-01" db="EMBL/GenBank/DDBJ databases">
        <authorList>
            <person name="Clerissi C."/>
        </authorList>
    </citation>
    <scope>NUCLEOTIDE SEQUENCE</scope>
    <source>
        <strain evidence="4">Cupriavidus taiwanensis LMG 19430</strain>
        <strain evidence="3">Cupriavidus taiwanensis STM 3521</strain>
        <strain evidence="5">Cupriavidus taiwanensis SWF 66322</strain>
        <plasmid evidence="7">cbm2589_p</plasmid>
        <plasmid evidence="6">cbm2636p</plasmid>
        <plasmid evidence="5">CBM2636p</plasmid>
    </source>
</reference>
<evidence type="ECO:0000313" key="7">
    <source>
        <dbReference type="Proteomes" id="UP000256297"/>
    </source>
</evidence>
<keyword evidence="1" id="KW-0238">DNA-binding</keyword>
<dbReference type="Proteomes" id="UP000254259">
    <property type="component" value="Plasmid CBM2636p"/>
</dbReference>
<dbReference type="SUPFAM" id="SSF47413">
    <property type="entry name" value="lambda repressor-like DNA-binding domains"/>
    <property type="match status" value="1"/>
</dbReference>
<evidence type="ECO:0000313" key="6">
    <source>
        <dbReference type="Proteomes" id="UP000254259"/>
    </source>
</evidence>
<evidence type="ECO:0000313" key="5">
    <source>
        <dbReference type="EMBL" id="SPD69210.1"/>
    </source>
</evidence>
<protein>
    <submittedName>
        <fullName evidence="4">Transcriptional regulator, XRE family</fullName>
    </submittedName>
</protein>
<evidence type="ECO:0000259" key="2">
    <source>
        <dbReference type="PROSITE" id="PS50943"/>
    </source>
</evidence>
<dbReference type="PANTHER" id="PTHR46797">
    <property type="entry name" value="HTH-TYPE TRANSCRIPTIONAL REGULATOR"/>
    <property type="match status" value="1"/>
</dbReference>
<geneLocation type="plasmid" evidence="5">
    <name>CBM2636p</name>
</geneLocation>
<gene>
    <name evidence="4" type="ORF">CBM2586_P70035</name>
    <name evidence="3" type="ORF">CBM2589_P60033</name>
    <name evidence="5" type="ORF">CBM2636_P10121</name>
</gene>
<dbReference type="Proteomes" id="UP000256297">
    <property type="component" value="Plasmid CBM2589_p"/>
</dbReference>
<dbReference type="RefSeq" id="WP_012354491.1">
    <property type="nucleotide sequence ID" value="NZ_CBCRZP010000056.1"/>
</dbReference>
<geneLocation type="plasmid" evidence="6">
    <name>cbm2636p</name>
</geneLocation>
<evidence type="ECO:0000313" key="4">
    <source>
        <dbReference type="EMBL" id="SOY78219.1"/>
    </source>
</evidence>
<dbReference type="GeneID" id="31819290"/>
<accession>A0A375CPF6</accession>
<geneLocation type="plasmid" evidence="7">
    <name>cbm2589_p</name>
</geneLocation>
<dbReference type="PANTHER" id="PTHR46797:SF1">
    <property type="entry name" value="METHYLPHOSPHONATE SYNTHASE"/>
    <property type="match status" value="1"/>
</dbReference>
<dbReference type="InterPro" id="IPR050807">
    <property type="entry name" value="TransReg_Diox_bact_type"/>
</dbReference>
<dbReference type="Gene3D" id="1.10.260.40">
    <property type="entry name" value="lambda repressor-like DNA-binding domains"/>
    <property type="match status" value="1"/>
</dbReference>
<dbReference type="EMBL" id="LT984815">
    <property type="protein sequence ID" value="SPD69210.1"/>
    <property type="molecule type" value="Genomic_DNA"/>
</dbReference>
<dbReference type="CDD" id="cd00093">
    <property type="entry name" value="HTH_XRE"/>
    <property type="match status" value="1"/>
</dbReference>
<dbReference type="GO" id="GO:0005829">
    <property type="term" value="C:cytosol"/>
    <property type="evidence" value="ECO:0007669"/>
    <property type="project" value="TreeGrafter"/>
</dbReference>
<dbReference type="PROSITE" id="PS50943">
    <property type="entry name" value="HTH_CROC1"/>
    <property type="match status" value="1"/>
</dbReference>
<feature type="domain" description="HTH cro/C1-type" evidence="2">
    <location>
        <begin position="19"/>
        <end position="73"/>
    </location>
</feature>
<dbReference type="GO" id="GO:0003677">
    <property type="term" value="F:DNA binding"/>
    <property type="evidence" value="ECO:0007669"/>
    <property type="project" value="UniProtKB-KW"/>
</dbReference>
<evidence type="ECO:0000313" key="3">
    <source>
        <dbReference type="EMBL" id="SOY77282.1"/>
    </source>
</evidence>
<dbReference type="EMBL" id="OFSP01000074">
    <property type="protein sequence ID" value="SOY77282.1"/>
    <property type="molecule type" value="Genomic_DNA"/>
</dbReference>
<keyword evidence="5" id="KW-0614">Plasmid</keyword>
<dbReference type="AlphaFoldDB" id="A0A375CPF6"/>
<dbReference type="GO" id="GO:0003700">
    <property type="term" value="F:DNA-binding transcription factor activity"/>
    <property type="evidence" value="ECO:0007669"/>
    <property type="project" value="TreeGrafter"/>
</dbReference>
<dbReference type="InterPro" id="IPR001387">
    <property type="entry name" value="Cro/C1-type_HTH"/>
</dbReference>
<sequence length="120" mass="13287">MSQSTPPPTSPSAVFPSRLRTAREYRGLNQGELAQKAGMQPSAISHFETGTRKPSFDNLRILADSLDVTTDYLLGRVEDFKALAGADRLHRHYGSLQPSDRKMADDLITMLAKRAQEKGK</sequence>
<dbReference type="Pfam" id="PF01381">
    <property type="entry name" value="HTH_3"/>
    <property type="match status" value="1"/>
</dbReference>
<organism evidence="4">
    <name type="scientific">Cupriavidus taiwanensis</name>
    <dbReference type="NCBI Taxonomy" id="164546"/>
    <lineage>
        <taxon>Bacteria</taxon>
        <taxon>Pseudomonadati</taxon>
        <taxon>Pseudomonadota</taxon>
        <taxon>Betaproteobacteria</taxon>
        <taxon>Burkholderiales</taxon>
        <taxon>Burkholderiaceae</taxon>
        <taxon>Cupriavidus</taxon>
    </lineage>
</organism>
<dbReference type="SMART" id="SM00530">
    <property type="entry name" value="HTH_XRE"/>
    <property type="match status" value="1"/>
</dbReference>
<dbReference type="Proteomes" id="UP000257016">
    <property type="component" value="Unassembled WGS sequence"/>
</dbReference>
<dbReference type="InterPro" id="IPR010982">
    <property type="entry name" value="Lambda_DNA-bd_dom_sf"/>
</dbReference>
<dbReference type="OMA" id="GMNETAQ"/>
<dbReference type="EMBL" id="OFSN01000064">
    <property type="protein sequence ID" value="SOY78219.1"/>
    <property type="molecule type" value="Genomic_DNA"/>
</dbReference>
<evidence type="ECO:0000256" key="1">
    <source>
        <dbReference type="ARBA" id="ARBA00023125"/>
    </source>
</evidence>
<proteinExistence type="predicted"/>